<dbReference type="SUPFAM" id="SSF117143">
    <property type="entry name" value="Flagellar hook protein flgE"/>
    <property type="match status" value="1"/>
</dbReference>
<keyword evidence="10" id="KW-0282">Flagellum</keyword>
<dbReference type="Pfam" id="PF22692">
    <property type="entry name" value="LlgE_F_G_D1"/>
    <property type="match status" value="1"/>
</dbReference>
<dbReference type="GO" id="GO:0071978">
    <property type="term" value="P:bacterial-type flagellum-dependent swarming motility"/>
    <property type="evidence" value="ECO:0007669"/>
    <property type="project" value="TreeGrafter"/>
</dbReference>
<evidence type="ECO:0000256" key="3">
    <source>
        <dbReference type="ARBA" id="ARBA00023143"/>
    </source>
</evidence>
<dbReference type="RefSeq" id="WP_110017822.1">
    <property type="nucleotide sequence ID" value="NZ_QGTJ01000003.1"/>
</dbReference>
<evidence type="ECO:0000313" key="10">
    <source>
        <dbReference type="EMBL" id="PWV63319.1"/>
    </source>
</evidence>
<dbReference type="Pfam" id="PF00460">
    <property type="entry name" value="Flg_bb_rod"/>
    <property type="match status" value="1"/>
</dbReference>
<dbReference type="Pfam" id="PF06429">
    <property type="entry name" value="Flg_bbr_C"/>
    <property type="match status" value="1"/>
</dbReference>
<evidence type="ECO:0000256" key="6">
    <source>
        <dbReference type="RuleBase" id="RU362116"/>
    </source>
</evidence>
<comment type="subcellular location">
    <subcellularLocation>
        <location evidence="1 6">Bacterial flagellum basal body</location>
    </subcellularLocation>
</comment>
<keyword evidence="11" id="KW-1185">Reference proteome</keyword>
<dbReference type="EMBL" id="QGTJ01000003">
    <property type="protein sequence ID" value="PWV63319.1"/>
    <property type="molecule type" value="Genomic_DNA"/>
</dbReference>
<feature type="domain" description="Flagellar hook protein FlgE/F/G-like D1" evidence="9">
    <location>
        <begin position="81"/>
        <end position="146"/>
    </location>
</feature>
<evidence type="ECO:0000259" key="8">
    <source>
        <dbReference type="Pfam" id="PF06429"/>
    </source>
</evidence>
<dbReference type="OrthoDB" id="9804559at2"/>
<dbReference type="NCBIfam" id="TIGR02490">
    <property type="entry name" value="flgF"/>
    <property type="match status" value="1"/>
</dbReference>
<comment type="similarity">
    <text evidence="2 6">Belongs to the flagella basal body rod proteins family.</text>
</comment>
<gene>
    <name evidence="10" type="ORF">C7443_103244</name>
</gene>
<dbReference type="InterPro" id="IPR010930">
    <property type="entry name" value="Flg_bb/hook_C_dom"/>
</dbReference>
<dbReference type="InterPro" id="IPR012836">
    <property type="entry name" value="FlgF"/>
</dbReference>
<sequence length="246" mass="25838">MDRMLYVAMSGARQILDAQRVNTNNLANASTTGFRQDIAAMRSQPVIGDGLPSRVYAQTERAGVDLSAGPLLETGRDLDVAVRGEGFIAVRDLDGHEAYTRAGDLQVDASGRLTTAKGYAVLGDNGPIALPPSEKTDIAADGTISVKPLGEDNTAIAAVDRIRLVQPAAQDLIKGADGLLRRKDGGTSPADARVHLVSGALEGSNVNTADALVTMIDLARRYETQVKLMSTAADNERATDKLLGLG</sequence>
<feature type="domain" description="Flagellar basal-body/hook protein C-terminal" evidence="8">
    <location>
        <begin position="198"/>
        <end position="240"/>
    </location>
</feature>
<evidence type="ECO:0000259" key="7">
    <source>
        <dbReference type="Pfam" id="PF00460"/>
    </source>
</evidence>
<organism evidence="10 11">
    <name type="scientific">Plasticicumulans acidivorans</name>
    <dbReference type="NCBI Taxonomy" id="886464"/>
    <lineage>
        <taxon>Bacteria</taxon>
        <taxon>Pseudomonadati</taxon>
        <taxon>Pseudomonadota</taxon>
        <taxon>Gammaproteobacteria</taxon>
        <taxon>Candidatus Competibacteraceae</taxon>
        <taxon>Plasticicumulans</taxon>
    </lineage>
</organism>
<evidence type="ECO:0000256" key="2">
    <source>
        <dbReference type="ARBA" id="ARBA00009677"/>
    </source>
</evidence>
<dbReference type="AlphaFoldDB" id="A0A317MWS5"/>
<dbReference type="PANTHER" id="PTHR30435:SF18">
    <property type="entry name" value="FLAGELLAR BASAL-BODY ROD PROTEIN FLGF"/>
    <property type="match status" value="1"/>
</dbReference>
<accession>A0A317MWS5</accession>
<dbReference type="InterPro" id="IPR053967">
    <property type="entry name" value="LlgE_F_G-like_D1"/>
</dbReference>
<feature type="domain" description="Flagellar basal body rod protein N-terminal" evidence="7">
    <location>
        <begin position="5"/>
        <end position="35"/>
    </location>
</feature>
<keyword evidence="3 6" id="KW-0975">Bacterial flagellum</keyword>
<dbReference type="NCBIfam" id="NF009280">
    <property type="entry name" value="PRK12640.1"/>
    <property type="match status" value="1"/>
</dbReference>
<dbReference type="InterPro" id="IPR020013">
    <property type="entry name" value="Flagellar_FlgE/F/G"/>
</dbReference>
<evidence type="ECO:0000256" key="1">
    <source>
        <dbReference type="ARBA" id="ARBA00004117"/>
    </source>
</evidence>
<evidence type="ECO:0000313" key="11">
    <source>
        <dbReference type="Proteomes" id="UP000246569"/>
    </source>
</evidence>
<comment type="subunit">
    <text evidence="4 6">The basal body constitutes a major portion of the flagellar organelle and consists of five rings (E,L,P,S, and M) mounted on a central rod. The rod consists of about 26 subunits of FlgG in the distal portion, and FlgB, FlgC and FlgF are thought to build up the proximal portion of the rod with about 6 subunits each.</text>
</comment>
<evidence type="ECO:0000256" key="5">
    <source>
        <dbReference type="ARBA" id="ARBA00040228"/>
    </source>
</evidence>
<reference evidence="10 11" key="1">
    <citation type="submission" date="2018-05" db="EMBL/GenBank/DDBJ databases">
        <title>Genomic Encyclopedia of Type Strains, Phase IV (KMG-IV): sequencing the most valuable type-strain genomes for metagenomic binning, comparative biology and taxonomic classification.</title>
        <authorList>
            <person name="Goeker M."/>
        </authorList>
    </citation>
    <scope>NUCLEOTIDE SEQUENCE [LARGE SCALE GENOMIC DNA]</scope>
    <source>
        <strain evidence="10 11">DSM 23606</strain>
    </source>
</reference>
<dbReference type="GO" id="GO:0030694">
    <property type="term" value="C:bacterial-type flagellum basal body, rod"/>
    <property type="evidence" value="ECO:0007669"/>
    <property type="project" value="UniProtKB-UniRule"/>
</dbReference>
<name>A0A317MWS5_9GAMM</name>
<evidence type="ECO:0000259" key="9">
    <source>
        <dbReference type="Pfam" id="PF22692"/>
    </source>
</evidence>
<dbReference type="NCBIfam" id="TIGR03506">
    <property type="entry name" value="FlgEFG_subfam"/>
    <property type="match status" value="1"/>
</dbReference>
<evidence type="ECO:0000256" key="4">
    <source>
        <dbReference type="ARBA" id="ARBA00038560"/>
    </source>
</evidence>
<keyword evidence="10" id="KW-0966">Cell projection</keyword>
<dbReference type="InterPro" id="IPR037925">
    <property type="entry name" value="FlgE/F/G-like"/>
</dbReference>
<dbReference type="Proteomes" id="UP000246569">
    <property type="component" value="Unassembled WGS sequence"/>
</dbReference>
<protein>
    <recommendedName>
        <fullName evidence="5 6">Flagellar basal-body rod protein FlgF</fullName>
    </recommendedName>
</protein>
<dbReference type="InterPro" id="IPR001444">
    <property type="entry name" value="Flag_bb_rod_N"/>
</dbReference>
<keyword evidence="10" id="KW-0969">Cilium</keyword>
<proteinExistence type="inferred from homology"/>
<comment type="caution">
    <text evidence="10">The sequence shown here is derived from an EMBL/GenBank/DDBJ whole genome shotgun (WGS) entry which is preliminary data.</text>
</comment>
<dbReference type="PANTHER" id="PTHR30435">
    <property type="entry name" value="FLAGELLAR PROTEIN"/>
    <property type="match status" value="1"/>
</dbReference>